<dbReference type="AlphaFoldDB" id="G0IYE4"/>
<accession>G0IYE4</accession>
<sequence>MTIETEDFILLQNIGNFYDPHIKEERFNSTNIEIGIRLVNDSYFNACDTK</sequence>
<dbReference type="Proteomes" id="UP000001635">
    <property type="component" value="Chromosome"/>
</dbReference>
<reference evidence="2" key="1">
    <citation type="submission" date="2011-07" db="EMBL/GenBank/DDBJ databases">
        <title>The complete genome of Cyclobacterium marinum DSM 745.</title>
        <authorList>
            <person name="Lucas S."/>
            <person name="Han J."/>
            <person name="Lapidus A."/>
            <person name="Bruce D."/>
            <person name="Goodwin L."/>
            <person name="Pitluck S."/>
            <person name="Peters L."/>
            <person name="Kyrpides N."/>
            <person name="Mavromatis K."/>
            <person name="Ivanova N."/>
            <person name="Ovchinnikova G."/>
            <person name="Chertkov O."/>
            <person name="Detter J.C."/>
            <person name="Tapia R."/>
            <person name="Han C."/>
            <person name="Land M."/>
            <person name="Hauser L."/>
            <person name="Markowitz V."/>
            <person name="Cheng J.-F."/>
            <person name="Hugenholtz P."/>
            <person name="Woyke T."/>
            <person name="Wu D."/>
            <person name="Tindall B."/>
            <person name="Schuetze A."/>
            <person name="Brambilla E."/>
            <person name="Klenk H.-P."/>
            <person name="Eisen J.A."/>
        </authorList>
    </citation>
    <scope>NUCLEOTIDE SEQUENCE [LARGE SCALE GENOMIC DNA]</scope>
    <source>
        <strain evidence="2">ATCC 25205 / DSM 745 / LMG 13164 / NCIMB 1802</strain>
    </source>
</reference>
<dbReference type="KEGG" id="cmr:Cycma_1929"/>
<proteinExistence type="predicted"/>
<evidence type="ECO:0000313" key="1">
    <source>
        <dbReference type="EMBL" id="AEL25679.1"/>
    </source>
</evidence>
<protein>
    <submittedName>
        <fullName evidence="1">Uncharacterized protein</fullName>
    </submittedName>
</protein>
<dbReference type="EMBL" id="CP002955">
    <property type="protein sequence ID" value="AEL25679.1"/>
    <property type="molecule type" value="Genomic_DNA"/>
</dbReference>
<gene>
    <name evidence="1" type="ordered locus">Cycma_1929</name>
</gene>
<dbReference type="RefSeq" id="WP_014019974.1">
    <property type="nucleotide sequence ID" value="NC_015914.1"/>
</dbReference>
<keyword evidence="2" id="KW-1185">Reference proteome</keyword>
<organism evidence="1 2">
    <name type="scientific">Cyclobacterium marinum (strain ATCC 25205 / DSM 745 / LMG 13164 / NCIMB 1802)</name>
    <name type="common">Flectobacillus marinus</name>
    <dbReference type="NCBI Taxonomy" id="880070"/>
    <lineage>
        <taxon>Bacteria</taxon>
        <taxon>Pseudomonadati</taxon>
        <taxon>Bacteroidota</taxon>
        <taxon>Cytophagia</taxon>
        <taxon>Cytophagales</taxon>
        <taxon>Cyclobacteriaceae</taxon>
        <taxon>Cyclobacterium</taxon>
    </lineage>
</organism>
<dbReference type="HOGENOM" id="CLU_3117014_0_0_10"/>
<name>G0IYE4_CYCMS</name>
<evidence type="ECO:0000313" key="2">
    <source>
        <dbReference type="Proteomes" id="UP000001635"/>
    </source>
</evidence>